<reference evidence="1 2" key="1">
    <citation type="submission" date="2018-07" db="EMBL/GenBank/DDBJ databases">
        <title>Dyella tabacisoli L4-6T, whole genome shotgun sequence.</title>
        <authorList>
            <person name="Zhou X.-K."/>
            <person name="Li W.-J."/>
            <person name="Duan Y.-Q."/>
        </authorList>
    </citation>
    <scope>NUCLEOTIDE SEQUENCE [LARGE SCALE GENOMIC DNA]</scope>
    <source>
        <strain evidence="1 2">L4-6</strain>
    </source>
</reference>
<dbReference type="AlphaFoldDB" id="A0A369USN2"/>
<keyword evidence="2" id="KW-1185">Reference proteome</keyword>
<evidence type="ECO:0000313" key="2">
    <source>
        <dbReference type="Proteomes" id="UP000253782"/>
    </source>
</evidence>
<dbReference type="Proteomes" id="UP000253782">
    <property type="component" value="Unassembled WGS sequence"/>
</dbReference>
<comment type="caution">
    <text evidence="1">The sequence shown here is derived from an EMBL/GenBank/DDBJ whole genome shotgun (WGS) entry which is preliminary data.</text>
</comment>
<dbReference type="EMBL" id="QQAH01000001">
    <property type="protein sequence ID" value="RDD83764.1"/>
    <property type="molecule type" value="Genomic_DNA"/>
</dbReference>
<name>A0A369USN2_9GAMM</name>
<protein>
    <submittedName>
        <fullName evidence="1">Uncharacterized protein</fullName>
    </submittedName>
</protein>
<proteinExistence type="predicted"/>
<gene>
    <name evidence="1" type="ORF">DVJ77_02685</name>
</gene>
<dbReference type="OrthoDB" id="5786382at2"/>
<accession>A0A369USN2</accession>
<organism evidence="1 2">
    <name type="scientific">Dyella tabacisoli</name>
    <dbReference type="NCBI Taxonomy" id="2282381"/>
    <lineage>
        <taxon>Bacteria</taxon>
        <taxon>Pseudomonadati</taxon>
        <taxon>Pseudomonadota</taxon>
        <taxon>Gammaproteobacteria</taxon>
        <taxon>Lysobacterales</taxon>
        <taxon>Rhodanobacteraceae</taxon>
        <taxon>Dyella</taxon>
    </lineage>
</organism>
<evidence type="ECO:0000313" key="1">
    <source>
        <dbReference type="EMBL" id="RDD83764.1"/>
    </source>
</evidence>
<sequence>MGQSIDSRVLDKLSGGSDVSEQMTLTGTVSNDNADHVVTGFNSIGAGSFNGAAGVPMVIQNTGNNVLIQNATIINVQFKP</sequence>